<accession>A0A0F3GTP5</accession>
<evidence type="ECO:0000313" key="8">
    <source>
        <dbReference type="Proteomes" id="UP000033423"/>
    </source>
</evidence>
<protein>
    <submittedName>
        <fullName evidence="7">Branched-chain amino acid abc transporter ATP-binding protein</fullName>
    </submittedName>
</protein>
<gene>
    <name evidence="7" type="ORF">MBAV_002483</name>
</gene>
<dbReference type="InterPro" id="IPR017871">
    <property type="entry name" value="ABC_transporter-like_CS"/>
</dbReference>
<organism evidence="7 8">
    <name type="scientific">Candidatus Magnetobacterium bavaricum</name>
    <dbReference type="NCBI Taxonomy" id="29290"/>
    <lineage>
        <taxon>Bacteria</taxon>
        <taxon>Pseudomonadati</taxon>
        <taxon>Nitrospirota</taxon>
        <taxon>Thermodesulfovibrionia</taxon>
        <taxon>Thermodesulfovibrionales</taxon>
        <taxon>Candidatus Magnetobacteriaceae</taxon>
        <taxon>Candidatus Magnetobacterium</taxon>
    </lineage>
</organism>
<evidence type="ECO:0000259" key="6">
    <source>
        <dbReference type="PROSITE" id="PS50893"/>
    </source>
</evidence>
<dbReference type="GO" id="GO:0015658">
    <property type="term" value="F:branched-chain amino acid transmembrane transporter activity"/>
    <property type="evidence" value="ECO:0007669"/>
    <property type="project" value="TreeGrafter"/>
</dbReference>
<dbReference type="PANTHER" id="PTHR43820:SF4">
    <property type="entry name" value="HIGH-AFFINITY BRANCHED-CHAIN AMINO ACID TRANSPORT ATP-BINDING PROTEIN LIVF"/>
    <property type="match status" value="1"/>
</dbReference>
<dbReference type="GO" id="GO:0005524">
    <property type="term" value="F:ATP binding"/>
    <property type="evidence" value="ECO:0007669"/>
    <property type="project" value="UniProtKB-KW"/>
</dbReference>
<dbReference type="PATRIC" id="fig|29290.4.peg.3304"/>
<feature type="domain" description="ABC transporter" evidence="6">
    <location>
        <begin position="12"/>
        <end position="243"/>
    </location>
</feature>
<dbReference type="PROSITE" id="PS00211">
    <property type="entry name" value="ABC_TRANSPORTER_1"/>
    <property type="match status" value="1"/>
</dbReference>
<keyword evidence="3" id="KW-0547">Nucleotide-binding</keyword>
<evidence type="ECO:0000256" key="3">
    <source>
        <dbReference type="ARBA" id="ARBA00022741"/>
    </source>
</evidence>
<keyword evidence="5" id="KW-0029">Amino-acid transport</keyword>
<proteinExistence type="inferred from homology"/>
<dbReference type="CDD" id="cd03224">
    <property type="entry name" value="ABC_TM1139_LivF_branched"/>
    <property type="match status" value="1"/>
</dbReference>
<dbReference type="InterPro" id="IPR003593">
    <property type="entry name" value="AAA+_ATPase"/>
</dbReference>
<comment type="caution">
    <text evidence="7">The sequence shown here is derived from an EMBL/GenBank/DDBJ whole genome shotgun (WGS) entry which is preliminary data.</text>
</comment>
<name>A0A0F3GTP5_9BACT</name>
<evidence type="ECO:0000256" key="1">
    <source>
        <dbReference type="ARBA" id="ARBA00005417"/>
    </source>
</evidence>
<dbReference type="EMBL" id="LACI01001070">
    <property type="protein sequence ID" value="KJU85325.1"/>
    <property type="molecule type" value="Genomic_DNA"/>
</dbReference>
<dbReference type="PROSITE" id="PS50893">
    <property type="entry name" value="ABC_TRANSPORTER_2"/>
    <property type="match status" value="1"/>
</dbReference>
<comment type="similarity">
    <text evidence="1">Belongs to the ABC transporter superfamily.</text>
</comment>
<dbReference type="InterPro" id="IPR052156">
    <property type="entry name" value="BCAA_Transport_ATP-bd_LivF"/>
</dbReference>
<sequence length="243" mass="26078">MGDSGDDSAPLLLAQGVDVMYGNIMAVRGVCFDVFRGEIVALLGANGAGKTSLLRAISGIVPYGGDIRYKGKTLKGVADHRIATMGITHVPEGRGIFGNLTVIENLLLPTWQRRDKQGIKDDLDVVFDRFPILRQRQGQLGITLSGGQQQMLAVGRALMSRGELMLLDEPSMGLSPLLVRDIFEVIKDINAQGMTIILVEQNARAALEIAHRGYVIESGTIALSGPAGQLTDNPLVQKAYLGL</sequence>
<dbReference type="PANTHER" id="PTHR43820">
    <property type="entry name" value="HIGH-AFFINITY BRANCHED-CHAIN AMINO ACID TRANSPORT ATP-BINDING PROTEIN LIVF"/>
    <property type="match status" value="1"/>
</dbReference>
<keyword evidence="4 7" id="KW-0067">ATP-binding</keyword>
<dbReference type="SUPFAM" id="SSF52540">
    <property type="entry name" value="P-loop containing nucleoside triphosphate hydrolases"/>
    <property type="match status" value="1"/>
</dbReference>
<dbReference type="AlphaFoldDB" id="A0A0F3GTP5"/>
<dbReference type="SMART" id="SM00382">
    <property type="entry name" value="AAA"/>
    <property type="match status" value="1"/>
</dbReference>
<reference evidence="7 8" key="1">
    <citation type="submission" date="2015-02" db="EMBL/GenBank/DDBJ databases">
        <title>Single-cell genomics of uncultivated deep-branching MTB reveals a conserved set of magnetosome genes.</title>
        <authorList>
            <person name="Kolinko S."/>
            <person name="Richter M."/>
            <person name="Glockner F.O."/>
            <person name="Brachmann A."/>
            <person name="Schuler D."/>
        </authorList>
    </citation>
    <scope>NUCLEOTIDE SEQUENCE [LARGE SCALE GENOMIC DNA]</scope>
    <source>
        <strain evidence="7">TM-1</strain>
    </source>
</reference>
<dbReference type="InterPro" id="IPR003439">
    <property type="entry name" value="ABC_transporter-like_ATP-bd"/>
</dbReference>
<evidence type="ECO:0000256" key="2">
    <source>
        <dbReference type="ARBA" id="ARBA00022448"/>
    </source>
</evidence>
<evidence type="ECO:0000256" key="4">
    <source>
        <dbReference type="ARBA" id="ARBA00022840"/>
    </source>
</evidence>
<dbReference type="Proteomes" id="UP000033423">
    <property type="component" value="Unassembled WGS sequence"/>
</dbReference>
<evidence type="ECO:0000256" key="5">
    <source>
        <dbReference type="ARBA" id="ARBA00022970"/>
    </source>
</evidence>
<dbReference type="GO" id="GO:0016887">
    <property type="term" value="F:ATP hydrolysis activity"/>
    <property type="evidence" value="ECO:0007669"/>
    <property type="project" value="InterPro"/>
</dbReference>
<dbReference type="Gene3D" id="3.40.50.300">
    <property type="entry name" value="P-loop containing nucleotide triphosphate hydrolases"/>
    <property type="match status" value="1"/>
</dbReference>
<evidence type="ECO:0000313" key="7">
    <source>
        <dbReference type="EMBL" id="KJU85325.1"/>
    </source>
</evidence>
<dbReference type="InterPro" id="IPR027417">
    <property type="entry name" value="P-loop_NTPase"/>
</dbReference>
<keyword evidence="8" id="KW-1185">Reference proteome</keyword>
<dbReference type="Pfam" id="PF00005">
    <property type="entry name" value="ABC_tran"/>
    <property type="match status" value="1"/>
</dbReference>
<dbReference type="GO" id="GO:0015807">
    <property type="term" value="P:L-amino acid transport"/>
    <property type="evidence" value="ECO:0007669"/>
    <property type="project" value="TreeGrafter"/>
</dbReference>
<keyword evidence="2" id="KW-0813">Transport</keyword>